<accession>A0A0C4DX01</accession>
<feature type="compositionally biased region" description="Polar residues" evidence="1">
    <location>
        <begin position="128"/>
        <end position="140"/>
    </location>
</feature>
<dbReference type="AlphaFoldDB" id="A0A0C4DX01"/>
<feature type="region of interest" description="Disordered" evidence="1">
    <location>
        <begin position="1"/>
        <end position="95"/>
    </location>
</feature>
<reference evidence="3" key="5">
    <citation type="submission" date="2015-06" db="UniProtKB">
        <authorList>
            <consortium name="EnsemblFungi"/>
        </authorList>
    </citation>
    <scope>IDENTIFICATION</scope>
    <source>
        <strain evidence="3">ATCC 64411</strain>
    </source>
</reference>
<dbReference type="Proteomes" id="UP000011715">
    <property type="component" value="Unassembled WGS sequence"/>
</dbReference>
<feature type="compositionally biased region" description="Polar residues" evidence="1">
    <location>
        <begin position="82"/>
        <end position="94"/>
    </location>
</feature>
<dbReference type="EnsemblFungi" id="MAPG_04536T0">
    <property type="protein sequence ID" value="MAPG_04536T0"/>
    <property type="gene ID" value="MAPG_04536"/>
</dbReference>
<proteinExistence type="predicted"/>
<gene>
    <name evidence="2" type="ORF">MAPG_04536</name>
</gene>
<dbReference type="eggNOG" id="ENOG502RNF8">
    <property type="taxonomic scope" value="Eukaryota"/>
</dbReference>
<evidence type="ECO:0000313" key="3">
    <source>
        <dbReference type="EnsemblFungi" id="MAPG_04536T0"/>
    </source>
</evidence>
<sequence length="192" mass="20606">MSHFGSIEPAAAAPDPKGRQGPCPGYSFAEGLWPPTEANKVRSATPNNHSAARPEAGSWTPWPRVVDAGKARAGSGGGSGGQMPQQKSVEGNNSNKRHTRIWDCFHVDVEVDTSAAAPRRNNLHLSAPLSSRNRTSPSQQGEEENDSGVWDELDVFLAELELAQQLGSKKATRTKKVIPTGGRAAFEEMAFF</sequence>
<keyword evidence="4" id="KW-1185">Reference proteome</keyword>
<reference evidence="3" key="4">
    <citation type="journal article" date="2015" name="G3 (Bethesda)">
        <title>Genome sequences of three phytopathogenic species of the Magnaporthaceae family of fungi.</title>
        <authorList>
            <person name="Okagaki L.H."/>
            <person name="Nunes C.C."/>
            <person name="Sailsbery J."/>
            <person name="Clay B."/>
            <person name="Brown D."/>
            <person name="John T."/>
            <person name="Oh Y."/>
            <person name="Young N."/>
            <person name="Fitzgerald M."/>
            <person name="Haas B.J."/>
            <person name="Zeng Q."/>
            <person name="Young S."/>
            <person name="Adiconis X."/>
            <person name="Fan L."/>
            <person name="Levin J.Z."/>
            <person name="Mitchell T.K."/>
            <person name="Okubara P.A."/>
            <person name="Farman M.L."/>
            <person name="Kohn L.M."/>
            <person name="Birren B."/>
            <person name="Ma L.-J."/>
            <person name="Dean R.A."/>
        </authorList>
    </citation>
    <scope>NUCLEOTIDE SEQUENCE</scope>
    <source>
        <strain evidence="3">ATCC 64411 / 73-15</strain>
    </source>
</reference>
<protein>
    <submittedName>
        <fullName evidence="2 3">Uncharacterized protein</fullName>
    </submittedName>
</protein>
<reference evidence="4" key="2">
    <citation type="submission" date="2010-05" db="EMBL/GenBank/DDBJ databases">
        <title>The genome sequence of Magnaporthe poae strain ATCC 64411.</title>
        <authorList>
            <person name="Ma L.-J."/>
            <person name="Dead R."/>
            <person name="Young S."/>
            <person name="Zeng Q."/>
            <person name="Koehrsen M."/>
            <person name="Alvarado L."/>
            <person name="Berlin A."/>
            <person name="Chapman S.B."/>
            <person name="Chen Z."/>
            <person name="Freedman E."/>
            <person name="Gellesch M."/>
            <person name="Goldberg J."/>
            <person name="Griggs A."/>
            <person name="Gujja S."/>
            <person name="Heilman E.R."/>
            <person name="Heiman D."/>
            <person name="Hepburn T."/>
            <person name="Howarth C."/>
            <person name="Jen D."/>
            <person name="Larson L."/>
            <person name="Mehta T."/>
            <person name="Neiman D."/>
            <person name="Pearson M."/>
            <person name="Roberts A."/>
            <person name="Saif S."/>
            <person name="Shea T."/>
            <person name="Shenoy N."/>
            <person name="Sisk P."/>
            <person name="Stolte C."/>
            <person name="Sykes S."/>
            <person name="Walk T."/>
            <person name="White J."/>
            <person name="Yandava C."/>
            <person name="Haas B."/>
            <person name="Nusbaum C."/>
            <person name="Birren B."/>
        </authorList>
    </citation>
    <scope>NUCLEOTIDE SEQUENCE [LARGE SCALE GENOMIC DNA]</scope>
    <source>
        <strain evidence="4">ATCC 64411 / 73-15</strain>
    </source>
</reference>
<dbReference type="EMBL" id="ADBL01001066">
    <property type="status" value="NOT_ANNOTATED_CDS"/>
    <property type="molecule type" value="Genomic_DNA"/>
</dbReference>
<organism evidence="3 4">
    <name type="scientific">Magnaporthiopsis poae (strain ATCC 64411 / 73-15)</name>
    <name type="common">Kentucky bluegrass fungus</name>
    <name type="synonym">Magnaporthe poae</name>
    <dbReference type="NCBI Taxonomy" id="644358"/>
    <lineage>
        <taxon>Eukaryota</taxon>
        <taxon>Fungi</taxon>
        <taxon>Dikarya</taxon>
        <taxon>Ascomycota</taxon>
        <taxon>Pezizomycotina</taxon>
        <taxon>Sordariomycetes</taxon>
        <taxon>Sordariomycetidae</taxon>
        <taxon>Magnaporthales</taxon>
        <taxon>Magnaporthaceae</taxon>
        <taxon>Magnaporthiopsis</taxon>
    </lineage>
</organism>
<dbReference type="VEuPathDB" id="FungiDB:MAPG_04536"/>
<reference evidence="2" key="3">
    <citation type="submission" date="2011-03" db="EMBL/GenBank/DDBJ databases">
        <title>Annotation of Magnaporthe poae ATCC 64411.</title>
        <authorList>
            <person name="Ma L.-J."/>
            <person name="Dead R."/>
            <person name="Young S.K."/>
            <person name="Zeng Q."/>
            <person name="Gargeya S."/>
            <person name="Fitzgerald M."/>
            <person name="Haas B."/>
            <person name="Abouelleil A."/>
            <person name="Alvarado L."/>
            <person name="Arachchi H.M."/>
            <person name="Berlin A."/>
            <person name="Brown A."/>
            <person name="Chapman S.B."/>
            <person name="Chen Z."/>
            <person name="Dunbar C."/>
            <person name="Freedman E."/>
            <person name="Gearin G."/>
            <person name="Gellesch M."/>
            <person name="Goldberg J."/>
            <person name="Griggs A."/>
            <person name="Gujja S."/>
            <person name="Heiman D."/>
            <person name="Howarth C."/>
            <person name="Larson L."/>
            <person name="Lui A."/>
            <person name="MacDonald P.J.P."/>
            <person name="Mehta T."/>
            <person name="Montmayeur A."/>
            <person name="Murphy C."/>
            <person name="Neiman D."/>
            <person name="Pearson M."/>
            <person name="Priest M."/>
            <person name="Roberts A."/>
            <person name="Saif S."/>
            <person name="Shea T."/>
            <person name="Shenoy N."/>
            <person name="Sisk P."/>
            <person name="Stolte C."/>
            <person name="Sykes S."/>
            <person name="Yandava C."/>
            <person name="Wortman J."/>
            <person name="Nusbaum C."/>
            <person name="Birren B."/>
        </authorList>
    </citation>
    <scope>NUCLEOTIDE SEQUENCE</scope>
    <source>
        <strain evidence="2">ATCC 64411</strain>
    </source>
</reference>
<evidence type="ECO:0000313" key="2">
    <source>
        <dbReference type="EMBL" id="KLU85513.1"/>
    </source>
</evidence>
<dbReference type="EMBL" id="GL876968">
    <property type="protein sequence ID" value="KLU85513.1"/>
    <property type="molecule type" value="Genomic_DNA"/>
</dbReference>
<feature type="region of interest" description="Disordered" evidence="1">
    <location>
        <begin position="119"/>
        <end position="147"/>
    </location>
</feature>
<name>A0A0C4DX01_MAGP6</name>
<evidence type="ECO:0000313" key="4">
    <source>
        <dbReference type="Proteomes" id="UP000011715"/>
    </source>
</evidence>
<evidence type="ECO:0000256" key="1">
    <source>
        <dbReference type="SAM" id="MobiDB-lite"/>
    </source>
</evidence>
<reference evidence="2" key="1">
    <citation type="submission" date="2010-05" db="EMBL/GenBank/DDBJ databases">
        <title>The Genome Sequence of Magnaporthe poae strain ATCC 64411.</title>
        <authorList>
            <consortium name="The Broad Institute Genome Sequencing Platform"/>
            <consortium name="Broad Institute Genome Sequencing Center for Infectious Disease"/>
            <person name="Ma L.-J."/>
            <person name="Dead R."/>
            <person name="Young S."/>
            <person name="Zeng Q."/>
            <person name="Koehrsen M."/>
            <person name="Alvarado L."/>
            <person name="Berlin A."/>
            <person name="Chapman S.B."/>
            <person name="Chen Z."/>
            <person name="Freedman E."/>
            <person name="Gellesch M."/>
            <person name="Goldberg J."/>
            <person name="Griggs A."/>
            <person name="Gujja S."/>
            <person name="Heilman E.R."/>
            <person name="Heiman D."/>
            <person name="Hepburn T."/>
            <person name="Howarth C."/>
            <person name="Jen D."/>
            <person name="Larson L."/>
            <person name="Mehta T."/>
            <person name="Neiman D."/>
            <person name="Pearson M."/>
            <person name="Roberts A."/>
            <person name="Saif S."/>
            <person name="Shea T."/>
            <person name="Shenoy N."/>
            <person name="Sisk P."/>
            <person name="Stolte C."/>
            <person name="Sykes S."/>
            <person name="Walk T."/>
            <person name="White J."/>
            <person name="Yandava C."/>
            <person name="Haas B."/>
            <person name="Nusbaum C."/>
            <person name="Birren B."/>
        </authorList>
    </citation>
    <scope>NUCLEOTIDE SEQUENCE</scope>
    <source>
        <strain evidence="2">ATCC 64411</strain>
    </source>
</reference>